<gene>
    <name evidence="2" type="ORF">A5892_03800</name>
</gene>
<reference evidence="2 3" key="1">
    <citation type="submission" date="2016-04" db="EMBL/GenBank/DDBJ databases">
        <title>Complete Genome Sequence of Halotalea alkalilenta IHB B 13600.</title>
        <authorList>
            <person name="Swarnkar M.K."/>
            <person name="Sharma A."/>
            <person name="Kaushal K."/>
            <person name="Soni R."/>
            <person name="Rana S."/>
            <person name="Singh A.K."/>
            <person name="Gulati A."/>
        </authorList>
    </citation>
    <scope>NUCLEOTIDE SEQUENCE [LARGE SCALE GENOMIC DNA]</scope>
    <source>
        <strain evidence="2 3">IHB B 13600</strain>
    </source>
</reference>
<dbReference type="InterPro" id="IPR006915">
    <property type="entry name" value="DUF637_hemagglutn_put"/>
</dbReference>
<protein>
    <recommendedName>
        <fullName evidence="1">DUF637 domain-containing protein</fullName>
    </recommendedName>
</protein>
<feature type="domain" description="DUF637" evidence="1">
    <location>
        <begin position="188"/>
        <end position="251"/>
    </location>
</feature>
<proteinExistence type="predicted"/>
<keyword evidence="3" id="KW-1185">Reference proteome</keyword>
<dbReference type="STRING" id="376489.A5892_03800"/>
<evidence type="ECO:0000259" key="1">
    <source>
        <dbReference type="Pfam" id="PF04830"/>
    </source>
</evidence>
<accession>A0A172YC51</accession>
<evidence type="ECO:0000313" key="3">
    <source>
        <dbReference type="Proteomes" id="UP000077875"/>
    </source>
</evidence>
<evidence type="ECO:0000313" key="2">
    <source>
        <dbReference type="EMBL" id="ANF56696.1"/>
    </source>
</evidence>
<dbReference type="Pfam" id="PF04830">
    <property type="entry name" value="DUF637"/>
    <property type="match status" value="1"/>
</dbReference>
<name>A0A172YC51_9GAMM</name>
<dbReference type="RefSeq" id="WP_064121669.1">
    <property type="nucleotide sequence ID" value="NZ_CP015243.1"/>
</dbReference>
<dbReference type="EMBL" id="CP015243">
    <property type="protein sequence ID" value="ANF56696.1"/>
    <property type="molecule type" value="Genomic_DNA"/>
</dbReference>
<sequence length="291" mass="29997">MVELASEGDQRYQGARLTSQGELSLISGGEIAFEAAHDLEQQSRHKSSSFAWQSAKGRGMTDETLRQSQLIHQGELAIRAAEGISIEIAQIDQSTVSQTLDAMVAADPQLGWLKEMEQRGDIDWRQVKEIHDSFQYSQSGLSGPAALAVAIVTAYYTAGAVSGLVANGASTAAGTGTALAGAGWANVAATAALTGAASNAAVSAINNRGDLGAVFDDVTSSNALKGYASAAVIAGLGAYTDMWGRTTTESGNTLLTNLPERAKAYALNTAVRGLLTGANGSEDWVTVAGIG</sequence>
<dbReference type="Proteomes" id="UP000077875">
    <property type="component" value="Chromosome"/>
</dbReference>
<dbReference type="KEGG" id="haa:A5892_03800"/>
<organism evidence="2 3">
    <name type="scientific">Halotalea alkalilenta</name>
    <dbReference type="NCBI Taxonomy" id="376489"/>
    <lineage>
        <taxon>Bacteria</taxon>
        <taxon>Pseudomonadati</taxon>
        <taxon>Pseudomonadota</taxon>
        <taxon>Gammaproteobacteria</taxon>
        <taxon>Oceanospirillales</taxon>
        <taxon>Halomonadaceae</taxon>
        <taxon>Halotalea</taxon>
    </lineage>
</organism>
<dbReference type="AlphaFoldDB" id="A0A172YC51"/>